<evidence type="ECO:0000313" key="1">
    <source>
        <dbReference type="EMBL" id="KPM10995.1"/>
    </source>
</evidence>
<dbReference type="VEuPathDB" id="VectorBase:SSCA005619"/>
<dbReference type="OrthoDB" id="6487199at2759"/>
<proteinExistence type="predicted"/>
<protein>
    <submittedName>
        <fullName evidence="1">Uncharacterized protein</fullName>
    </submittedName>
</protein>
<name>A0A132AKA2_SARSC</name>
<gene>
    <name evidence="1" type="ORF">QR98_0095600</name>
</gene>
<sequence>MSLKYLIFIVIFSFSIFLFDPIYGRKLKKSSTNGTTQQSNITTSELPCTKHAESEVDFVFGRLSGYGNVSRPFPSDSIELIDYCKGQISDIRLIDSYAKRCKRGLPKQYFSIMLFTVRANMQRICKKNSKKARQFLAASGCMRRASDYFDKCHRNLIERLHQIKSVEDKKKIPFTCWFDFVFVKNFTNQY</sequence>
<dbReference type="Proteomes" id="UP000616769">
    <property type="component" value="Unassembled WGS sequence"/>
</dbReference>
<organism evidence="1 2">
    <name type="scientific">Sarcoptes scabiei</name>
    <name type="common">Itch mite</name>
    <name type="synonym">Acarus scabiei</name>
    <dbReference type="NCBI Taxonomy" id="52283"/>
    <lineage>
        <taxon>Eukaryota</taxon>
        <taxon>Metazoa</taxon>
        <taxon>Ecdysozoa</taxon>
        <taxon>Arthropoda</taxon>
        <taxon>Chelicerata</taxon>
        <taxon>Arachnida</taxon>
        <taxon>Acari</taxon>
        <taxon>Acariformes</taxon>
        <taxon>Sarcoptiformes</taxon>
        <taxon>Astigmata</taxon>
        <taxon>Psoroptidia</taxon>
        <taxon>Sarcoptoidea</taxon>
        <taxon>Sarcoptidae</taxon>
        <taxon>Sarcoptinae</taxon>
        <taxon>Sarcoptes</taxon>
    </lineage>
</organism>
<accession>A0A132AKA2</accession>
<dbReference type="EMBL" id="JXLN01016210">
    <property type="protein sequence ID" value="KPM10995.1"/>
    <property type="molecule type" value="Genomic_DNA"/>
</dbReference>
<dbReference type="AlphaFoldDB" id="A0A132AKA2"/>
<evidence type="ECO:0000313" key="2">
    <source>
        <dbReference type="Proteomes" id="UP000616769"/>
    </source>
</evidence>
<reference evidence="1 2" key="1">
    <citation type="journal article" date="2015" name="Parasit. Vectors">
        <title>Draft genome of the scabies mite.</title>
        <authorList>
            <person name="Rider S.D.Jr."/>
            <person name="Morgan M.S."/>
            <person name="Arlian L.G."/>
        </authorList>
    </citation>
    <scope>NUCLEOTIDE SEQUENCE [LARGE SCALE GENOMIC DNA]</scope>
    <source>
        <strain evidence="1">Arlian Lab</strain>
    </source>
</reference>
<comment type="caution">
    <text evidence="1">The sequence shown here is derived from an EMBL/GenBank/DDBJ whole genome shotgun (WGS) entry which is preliminary data.</text>
</comment>